<gene>
    <name evidence="2" type="ORF">LuPra_00514</name>
</gene>
<organism evidence="2 3">
    <name type="scientific">Luteitalea pratensis</name>
    <dbReference type="NCBI Taxonomy" id="1855912"/>
    <lineage>
        <taxon>Bacteria</taxon>
        <taxon>Pseudomonadati</taxon>
        <taxon>Acidobacteriota</taxon>
        <taxon>Vicinamibacteria</taxon>
        <taxon>Vicinamibacterales</taxon>
        <taxon>Vicinamibacteraceae</taxon>
        <taxon>Luteitalea</taxon>
    </lineage>
</organism>
<accession>A0A143PFM5</accession>
<protein>
    <submittedName>
        <fullName evidence="2">Uncharacterized protein</fullName>
    </submittedName>
</protein>
<reference evidence="2 3" key="1">
    <citation type="journal article" date="2016" name="Genome Announc.">
        <title>First Complete Genome Sequence of a Subdivision 6 Acidobacterium Strain.</title>
        <authorList>
            <person name="Huang S."/>
            <person name="Vieira S."/>
            <person name="Bunk B."/>
            <person name="Riedel T."/>
            <person name="Sproer C."/>
            <person name="Overmann J."/>
        </authorList>
    </citation>
    <scope>NUCLEOTIDE SEQUENCE [LARGE SCALE GENOMIC DNA]</scope>
    <source>
        <strain evidence="3">DSM 100886 HEG_-6_39</strain>
    </source>
</reference>
<reference evidence="3" key="2">
    <citation type="submission" date="2016-04" db="EMBL/GenBank/DDBJ databases">
        <title>First Complete Genome Sequence of a Subdivision 6 Acidobacterium.</title>
        <authorList>
            <person name="Huang S."/>
            <person name="Vieira S."/>
            <person name="Bunk B."/>
            <person name="Riedel T."/>
            <person name="Sproeer C."/>
            <person name="Overmann J."/>
        </authorList>
    </citation>
    <scope>NUCLEOTIDE SEQUENCE [LARGE SCALE GENOMIC DNA]</scope>
    <source>
        <strain evidence="3">DSM 100886 HEG_-6_39</strain>
    </source>
</reference>
<dbReference type="STRING" id="1855912.LuPra_00514"/>
<dbReference type="KEGG" id="abac:LuPra_00514"/>
<feature type="region of interest" description="Disordered" evidence="1">
    <location>
        <begin position="45"/>
        <end position="73"/>
    </location>
</feature>
<proteinExistence type="predicted"/>
<keyword evidence="3" id="KW-1185">Reference proteome</keyword>
<dbReference type="AlphaFoldDB" id="A0A143PFM5"/>
<dbReference type="Proteomes" id="UP000076079">
    <property type="component" value="Chromosome"/>
</dbReference>
<dbReference type="EMBL" id="CP015136">
    <property type="protein sequence ID" value="AMY07347.1"/>
    <property type="molecule type" value="Genomic_DNA"/>
</dbReference>
<name>A0A143PFM5_LUTPR</name>
<sequence length="73" mass="7650">MSKQAPVPRPQGRVDLKVDAYVTDGVTAGHSGGYTVLSGPRFPVTEFGTPAPGTRYPVPDPVPGTRYPAPGTR</sequence>
<evidence type="ECO:0000313" key="3">
    <source>
        <dbReference type="Proteomes" id="UP000076079"/>
    </source>
</evidence>
<evidence type="ECO:0000256" key="1">
    <source>
        <dbReference type="SAM" id="MobiDB-lite"/>
    </source>
</evidence>
<evidence type="ECO:0000313" key="2">
    <source>
        <dbReference type="EMBL" id="AMY07347.1"/>
    </source>
</evidence>